<gene>
    <name evidence="1" type="ORF">KUTeg_021379</name>
</gene>
<keyword evidence="2" id="KW-1185">Reference proteome</keyword>
<comment type="caution">
    <text evidence="1">The sequence shown here is derived from an EMBL/GenBank/DDBJ whole genome shotgun (WGS) entry which is preliminary data.</text>
</comment>
<proteinExistence type="predicted"/>
<evidence type="ECO:0000313" key="1">
    <source>
        <dbReference type="EMBL" id="KAJ8302392.1"/>
    </source>
</evidence>
<dbReference type="Proteomes" id="UP001217089">
    <property type="component" value="Unassembled WGS sequence"/>
</dbReference>
<reference evidence="1 2" key="1">
    <citation type="submission" date="2022-12" db="EMBL/GenBank/DDBJ databases">
        <title>Chromosome-level genome of Tegillarca granosa.</title>
        <authorList>
            <person name="Kim J."/>
        </authorList>
    </citation>
    <scope>NUCLEOTIDE SEQUENCE [LARGE SCALE GENOMIC DNA]</scope>
    <source>
        <strain evidence="1">Teg-2019</strain>
        <tissue evidence="1">Adductor muscle</tissue>
    </source>
</reference>
<protein>
    <recommendedName>
        <fullName evidence="3">Secreted protein</fullName>
    </recommendedName>
</protein>
<name>A0ABQ9EAP9_TEGGR</name>
<evidence type="ECO:0008006" key="3">
    <source>
        <dbReference type="Google" id="ProtNLM"/>
    </source>
</evidence>
<evidence type="ECO:0000313" key="2">
    <source>
        <dbReference type="Proteomes" id="UP001217089"/>
    </source>
</evidence>
<sequence length="88" mass="10583">MIFYYNAFFLKMVIVLFTTHTKKITKMFTDNSFFIFSFITILENNSKIYIQCSYFVEIVLRCKKSFLDNFSTENSSFIFSKSLKQFRS</sequence>
<organism evidence="1 2">
    <name type="scientific">Tegillarca granosa</name>
    <name type="common">Malaysian cockle</name>
    <name type="synonym">Anadara granosa</name>
    <dbReference type="NCBI Taxonomy" id="220873"/>
    <lineage>
        <taxon>Eukaryota</taxon>
        <taxon>Metazoa</taxon>
        <taxon>Spiralia</taxon>
        <taxon>Lophotrochozoa</taxon>
        <taxon>Mollusca</taxon>
        <taxon>Bivalvia</taxon>
        <taxon>Autobranchia</taxon>
        <taxon>Pteriomorphia</taxon>
        <taxon>Arcoida</taxon>
        <taxon>Arcoidea</taxon>
        <taxon>Arcidae</taxon>
        <taxon>Tegillarca</taxon>
    </lineage>
</organism>
<accession>A0ABQ9EAP9</accession>
<dbReference type="EMBL" id="JARBDR010000918">
    <property type="protein sequence ID" value="KAJ8302392.1"/>
    <property type="molecule type" value="Genomic_DNA"/>
</dbReference>